<comment type="caution">
    <text evidence="2">The sequence shown here is derived from an EMBL/GenBank/DDBJ whole genome shotgun (WGS) entry which is preliminary data.</text>
</comment>
<name>A0AAP0L768_9MAGN</name>
<dbReference type="EMBL" id="JBBNAF010000002">
    <property type="protein sequence ID" value="KAK9164430.1"/>
    <property type="molecule type" value="Genomic_DNA"/>
</dbReference>
<gene>
    <name evidence="2" type="ORF">Syun_005332</name>
</gene>
<evidence type="ECO:0000313" key="2">
    <source>
        <dbReference type="EMBL" id="KAK9164430.1"/>
    </source>
</evidence>
<feature type="compositionally biased region" description="Gly residues" evidence="1">
    <location>
        <begin position="9"/>
        <end position="29"/>
    </location>
</feature>
<keyword evidence="3" id="KW-1185">Reference proteome</keyword>
<proteinExistence type="predicted"/>
<evidence type="ECO:0000256" key="1">
    <source>
        <dbReference type="SAM" id="MobiDB-lite"/>
    </source>
</evidence>
<reference evidence="2 3" key="1">
    <citation type="submission" date="2024-01" db="EMBL/GenBank/DDBJ databases">
        <title>Genome assemblies of Stephania.</title>
        <authorList>
            <person name="Yang L."/>
        </authorList>
    </citation>
    <scope>NUCLEOTIDE SEQUENCE [LARGE SCALE GENOMIC DNA]</scope>
    <source>
        <strain evidence="2">YNDBR</strain>
        <tissue evidence="2">Leaf</tissue>
    </source>
</reference>
<evidence type="ECO:0000313" key="3">
    <source>
        <dbReference type="Proteomes" id="UP001420932"/>
    </source>
</evidence>
<feature type="region of interest" description="Disordered" evidence="1">
    <location>
        <begin position="1"/>
        <end position="71"/>
    </location>
</feature>
<accession>A0AAP0L768</accession>
<organism evidence="2 3">
    <name type="scientific">Stephania yunnanensis</name>
    <dbReference type="NCBI Taxonomy" id="152371"/>
    <lineage>
        <taxon>Eukaryota</taxon>
        <taxon>Viridiplantae</taxon>
        <taxon>Streptophyta</taxon>
        <taxon>Embryophyta</taxon>
        <taxon>Tracheophyta</taxon>
        <taxon>Spermatophyta</taxon>
        <taxon>Magnoliopsida</taxon>
        <taxon>Ranunculales</taxon>
        <taxon>Menispermaceae</taxon>
        <taxon>Menispermoideae</taxon>
        <taxon>Cissampelideae</taxon>
        <taxon>Stephania</taxon>
    </lineage>
</organism>
<sequence>MEGLRESMGSGGSGGASGRWRGGGQGGEGVVAVAPRRGKSERRASEELLGAVEPVGVSGEMGAEAVEEEPM</sequence>
<protein>
    <submittedName>
        <fullName evidence="2">Uncharacterized protein</fullName>
    </submittedName>
</protein>
<dbReference type="AlphaFoldDB" id="A0AAP0L768"/>
<dbReference type="Proteomes" id="UP001420932">
    <property type="component" value="Unassembled WGS sequence"/>
</dbReference>